<reference evidence="2" key="1">
    <citation type="book" date="2010" name="EXTREMOPHILES" publisher="0:0-0">
        <title>Complete genome sequences of ten hyperthermophilic archaea reveal their metabolic capabilities and possible ecological roles.</title>
        <editorList>
            <person name="?"/>
        </editorList>
        <authorList>
            <person name="Ravin N.V."/>
            <person name="Mardanov A.V."/>
            <person name="Bonch-Osmolovskaya E.A."/>
            <person name="Skryabin K.G."/>
        </authorList>
    </citation>
    <scope>NUCLEOTIDE SEQUENCE [LARGE SCALE GENOMIC DNA]</scope>
    <source>
        <strain evidence="2">1505</strain>
    </source>
</reference>
<sequence length="113" mass="13037">MQKDVFCTPICPFHAFTCYKNALIYRKTKRGLEAFCTWTGEPCIGWKCQFAGCSKHALLPDGTCKFKLEKISGKKEEEEEFSIEEEAKVYEKQVYGKIKDKLKKLGARIDDIE</sequence>
<protein>
    <submittedName>
        <fullName evidence="1">Uncharacterized protein</fullName>
    </submittedName>
</protein>
<dbReference type="GeneID" id="25405554"/>
<dbReference type="AlphaFoldDB" id="A0A3G1A5C1"/>
<gene>
    <name evidence="1" type="ORF">TCARB_0090</name>
</gene>
<dbReference type="EMBL" id="CP007493">
    <property type="protein sequence ID" value="AJB41168.1"/>
    <property type="molecule type" value="Genomic_DNA"/>
</dbReference>
<proteinExistence type="predicted"/>
<dbReference type="STRING" id="697581.TCARB_0090"/>
<dbReference type="GeneID" id="16573671"/>
<evidence type="ECO:0000313" key="2">
    <source>
        <dbReference type="Proteomes" id="UP000266720"/>
    </source>
</evidence>
<evidence type="ECO:0000313" key="1">
    <source>
        <dbReference type="EMBL" id="AJB41168.1"/>
    </source>
</evidence>
<accession>A0A3G1A5C1</accession>
<dbReference type="KEGG" id="tcb:TCARB_0090"/>
<dbReference type="RefSeq" id="WP_020962679.1">
    <property type="nucleotide sequence ID" value="NZ_CP007493.1"/>
</dbReference>
<dbReference type="Proteomes" id="UP000266720">
    <property type="component" value="Chromosome"/>
</dbReference>
<name>A0A3G1A5C1_9CREN</name>
<organism evidence="1 2">
    <name type="scientific">Thermofilum adornatum 1505</name>
    <dbReference type="NCBI Taxonomy" id="697581"/>
    <lineage>
        <taxon>Archaea</taxon>
        <taxon>Thermoproteota</taxon>
        <taxon>Thermoprotei</taxon>
        <taxon>Thermofilales</taxon>
        <taxon>Thermofilaceae</taxon>
        <taxon>Thermofilum</taxon>
    </lineage>
</organism>